<comment type="caution">
    <text evidence="2">The sequence shown here is derived from an EMBL/GenBank/DDBJ whole genome shotgun (WGS) entry which is preliminary data.</text>
</comment>
<gene>
    <name evidence="2" type="ORF">LVIROSA_LOCUS33822</name>
</gene>
<evidence type="ECO:0000313" key="2">
    <source>
        <dbReference type="EMBL" id="CAH1448265.1"/>
    </source>
</evidence>
<organism evidence="2 3">
    <name type="scientific">Lactuca virosa</name>
    <dbReference type="NCBI Taxonomy" id="75947"/>
    <lineage>
        <taxon>Eukaryota</taxon>
        <taxon>Viridiplantae</taxon>
        <taxon>Streptophyta</taxon>
        <taxon>Embryophyta</taxon>
        <taxon>Tracheophyta</taxon>
        <taxon>Spermatophyta</taxon>
        <taxon>Magnoliopsida</taxon>
        <taxon>eudicotyledons</taxon>
        <taxon>Gunneridae</taxon>
        <taxon>Pentapetalae</taxon>
        <taxon>asterids</taxon>
        <taxon>campanulids</taxon>
        <taxon>Asterales</taxon>
        <taxon>Asteraceae</taxon>
        <taxon>Cichorioideae</taxon>
        <taxon>Cichorieae</taxon>
        <taxon>Lactucinae</taxon>
        <taxon>Lactuca</taxon>
    </lineage>
</organism>
<dbReference type="EMBL" id="CAKMRJ010005634">
    <property type="protein sequence ID" value="CAH1448265.1"/>
    <property type="molecule type" value="Genomic_DNA"/>
</dbReference>
<keyword evidence="3" id="KW-1185">Reference proteome</keyword>
<accession>A0AAU9PDD6</accession>
<dbReference type="AlphaFoldDB" id="A0AAU9PDD6"/>
<dbReference type="Proteomes" id="UP001157418">
    <property type="component" value="Unassembled WGS sequence"/>
</dbReference>
<protein>
    <recommendedName>
        <fullName evidence="1">PB1-like domain-containing protein</fullName>
    </recommendedName>
</protein>
<feature type="domain" description="PB1-like" evidence="1">
    <location>
        <begin position="3"/>
        <end position="98"/>
    </location>
</feature>
<name>A0AAU9PDD6_9ASTR</name>
<sequence>MAIFVSIKVHFQGVFINKPFCYSDGIQHVFENIDIVGMSCTEFVGVLERFTQEKCEKLYYCQPDLEIPKSLTLISNELRYQEFIDIAYRCGVQLLVYMDRFGTTVHVAKENEN</sequence>
<dbReference type="Pfam" id="PF26130">
    <property type="entry name" value="PB1-like"/>
    <property type="match status" value="1"/>
</dbReference>
<reference evidence="2 3" key="1">
    <citation type="submission" date="2022-01" db="EMBL/GenBank/DDBJ databases">
        <authorList>
            <person name="Xiong W."/>
            <person name="Schranz E."/>
        </authorList>
    </citation>
    <scope>NUCLEOTIDE SEQUENCE [LARGE SCALE GENOMIC DNA]</scope>
</reference>
<dbReference type="InterPro" id="IPR058594">
    <property type="entry name" value="PB1-like_dom_pln"/>
</dbReference>
<evidence type="ECO:0000259" key="1">
    <source>
        <dbReference type="Pfam" id="PF26130"/>
    </source>
</evidence>
<evidence type="ECO:0000313" key="3">
    <source>
        <dbReference type="Proteomes" id="UP001157418"/>
    </source>
</evidence>
<proteinExistence type="predicted"/>